<dbReference type="Proteomes" id="UP001642540">
    <property type="component" value="Unassembled WGS sequence"/>
</dbReference>
<feature type="region of interest" description="Disordered" evidence="1">
    <location>
        <begin position="146"/>
        <end position="179"/>
    </location>
</feature>
<comment type="caution">
    <text evidence="2">The sequence shown here is derived from an EMBL/GenBank/DDBJ whole genome shotgun (WGS) entry which is preliminary data.</text>
</comment>
<gene>
    <name evidence="2" type="ORF">ODALV1_LOCUS26046</name>
</gene>
<name>A0ABP1RTT3_9HEXA</name>
<dbReference type="EMBL" id="CAXLJM020000108">
    <property type="protein sequence ID" value="CAL8135586.1"/>
    <property type="molecule type" value="Genomic_DNA"/>
</dbReference>
<feature type="region of interest" description="Disordered" evidence="1">
    <location>
        <begin position="217"/>
        <end position="303"/>
    </location>
</feature>
<feature type="compositionally biased region" description="Low complexity" evidence="1">
    <location>
        <begin position="255"/>
        <end position="265"/>
    </location>
</feature>
<feature type="compositionally biased region" description="Basic and acidic residues" evidence="1">
    <location>
        <begin position="69"/>
        <end position="78"/>
    </location>
</feature>
<feature type="compositionally biased region" description="Polar residues" evidence="1">
    <location>
        <begin position="294"/>
        <end position="303"/>
    </location>
</feature>
<organism evidence="2 3">
    <name type="scientific">Orchesella dallaii</name>
    <dbReference type="NCBI Taxonomy" id="48710"/>
    <lineage>
        <taxon>Eukaryota</taxon>
        <taxon>Metazoa</taxon>
        <taxon>Ecdysozoa</taxon>
        <taxon>Arthropoda</taxon>
        <taxon>Hexapoda</taxon>
        <taxon>Collembola</taxon>
        <taxon>Entomobryomorpha</taxon>
        <taxon>Entomobryoidea</taxon>
        <taxon>Orchesellidae</taxon>
        <taxon>Orchesellinae</taxon>
        <taxon>Orchesella</taxon>
    </lineage>
</organism>
<feature type="region of interest" description="Disordered" evidence="1">
    <location>
        <begin position="27"/>
        <end position="91"/>
    </location>
</feature>
<evidence type="ECO:0000256" key="1">
    <source>
        <dbReference type="SAM" id="MobiDB-lite"/>
    </source>
</evidence>
<proteinExistence type="predicted"/>
<feature type="compositionally biased region" description="Basic and acidic residues" evidence="1">
    <location>
        <begin position="165"/>
        <end position="176"/>
    </location>
</feature>
<keyword evidence="3" id="KW-1185">Reference proteome</keyword>
<evidence type="ECO:0000313" key="2">
    <source>
        <dbReference type="EMBL" id="CAL8135586.1"/>
    </source>
</evidence>
<protein>
    <submittedName>
        <fullName evidence="2">Uncharacterized protein</fullName>
    </submittedName>
</protein>
<sequence>MNSARHVYTPGSVDSWDMENLKFLRKMSHGGGTAGGRDLDQDTLSYVSDSEQSTGYDDQASCLSEDEKDVYGGRKNHDEESDYGTSSLGSEIQSPTRLLDEALYSGGNGFALLNKTIVMKQMKSMAASTLKDPYLEEEVESQPILPAIMRKTTAPSGGASGRKPSRLEESNFDRRFMKQRKPKPSLLTLGFMEPQLEDCYLLDVMTIRNESVLAERGRRNSVHCVHSDSQDSESEGMEKVLKLNGRRNGSAGLPSSSSSSVSSSSEEFNSAREGSYYPSHGEDDPIEIHRDSSPEGTRASSCSPVSVVVRGECTTRYPVCGYTQSSERSFETASSNYYYLGQ</sequence>
<feature type="compositionally biased region" description="Polar residues" evidence="1">
    <location>
        <begin position="42"/>
        <end position="56"/>
    </location>
</feature>
<reference evidence="2 3" key="1">
    <citation type="submission" date="2024-08" db="EMBL/GenBank/DDBJ databases">
        <authorList>
            <person name="Cucini C."/>
            <person name="Frati F."/>
        </authorList>
    </citation>
    <scope>NUCLEOTIDE SEQUENCE [LARGE SCALE GENOMIC DNA]</scope>
</reference>
<evidence type="ECO:0000313" key="3">
    <source>
        <dbReference type="Proteomes" id="UP001642540"/>
    </source>
</evidence>
<accession>A0ABP1RTT3</accession>
<feature type="compositionally biased region" description="Basic and acidic residues" evidence="1">
    <location>
        <begin position="280"/>
        <end position="293"/>
    </location>
</feature>